<dbReference type="WBParaSite" id="Pan_g13746.t1">
    <property type="protein sequence ID" value="Pan_g13746.t1"/>
    <property type="gene ID" value="Pan_g13746"/>
</dbReference>
<dbReference type="AlphaFoldDB" id="A0A7E4UWQ8"/>
<evidence type="ECO:0000313" key="5">
    <source>
        <dbReference type="WBParaSite" id="Pan_g13746.t1"/>
    </source>
</evidence>
<dbReference type="PROSITE" id="PS50302">
    <property type="entry name" value="PUM"/>
    <property type="match status" value="1"/>
</dbReference>
<dbReference type="InterPro" id="IPR011989">
    <property type="entry name" value="ARM-like"/>
</dbReference>
<dbReference type="Proteomes" id="UP000492821">
    <property type="component" value="Unassembled WGS sequence"/>
</dbReference>
<dbReference type="SUPFAM" id="SSF48371">
    <property type="entry name" value="ARM repeat"/>
    <property type="match status" value="1"/>
</dbReference>
<proteinExistence type="predicted"/>
<sequence>MPDWLFDEEGRIAVSLQEVVEHDFFFVFLRDKKGSQFVQDNFPIEDCPLRSQLFNMVIDSNSIYNIAMDMFGNFVVQKMIAESGDDFGQPILEVLSDTFHLPHPIRPSNVGFPNTIPNELTPDGLFPPPDTRNYSNGPPINKHHHRMPAFIFLIQFEQP</sequence>
<protein>
    <submittedName>
        <fullName evidence="5">PUM-HD domain-containing protein</fullName>
    </submittedName>
</protein>
<dbReference type="InterPro" id="IPR016024">
    <property type="entry name" value="ARM-type_fold"/>
</dbReference>
<evidence type="ECO:0000313" key="4">
    <source>
        <dbReference type="Proteomes" id="UP000492821"/>
    </source>
</evidence>
<reference evidence="5" key="2">
    <citation type="submission" date="2020-10" db="UniProtKB">
        <authorList>
            <consortium name="WormBaseParasite"/>
        </authorList>
    </citation>
    <scope>IDENTIFICATION</scope>
</reference>
<organism evidence="4 5">
    <name type="scientific">Panagrellus redivivus</name>
    <name type="common">Microworm</name>
    <dbReference type="NCBI Taxonomy" id="6233"/>
    <lineage>
        <taxon>Eukaryota</taxon>
        <taxon>Metazoa</taxon>
        <taxon>Ecdysozoa</taxon>
        <taxon>Nematoda</taxon>
        <taxon>Chromadorea</taxon>
        <taxon>Rhabditida</taxon>
        <taxon>Tylenchina</taxon>
        <taxon>Panagrolaimomorpha</taxon>
        <taxon>Panagrolaimoidea</taxon>
        <taxon>Panagrolaimidae</taxon>
        <taxon>Panagrellus</taxon>
    </lineage>
</organism>
<dbReference type="GO" id="GO:0003723">
    <property type="term" value="F:RNA binding"/>
    <property type="evidence" value="ECO:0007669"/>
    <property type="project" value="InterPro"/>
</dbReference>
<dbReference type="InterPro" id="IPR001313">
    <property type="entry name" value="Pumilio_RNA-bd_rpt"/>
</dbReference>
<feature type="region of interest" description="Disordered" evidence="3">
    <location>
        <begin position="117"/>
        <end position="137"/>
    </location>
</feature>
<name>A0A7E4UWQ8_PANRE</name>
<evidence type="ECO:0000256" key="3">
    <source>
        <dbReference type="SAM" id="MobiDB-lite"/>
    </source>
</evidence>
<keyword evidence="1" id="KW-0677">Repeat</keyword>
<dbReference type="Gene3D" id="1.25.10.10">
    <property type="entry name" value="Leucine-rich Repeat Variant"/>
    <property type="match status" value="1"/>
</dbReference>
<evidence type="ECO:0000256" key="1">
    <source>
        <dbReference type="ARBA" id="ARBA00022737"/>
    </source>
</evidence>
<feature type="repeat" description="Pumilio" evidence="2">
    <location>
        <begin position="55"/>
        <end position="93"/>
    </location>
</feature>
<evidence type="ECO:0000256" key="2">
    <source>
        <dbReference type="PROSITE-ProRule" id="PRU00317"/>
    </source>
</evidence>
<accession>A0A7E4UWQ8</accession>
<reference evidence="4" key="1">
    <citation type="journal article" date="2013" name="Genetics">
        <title>The draft genome and transcriptome of Panagrellus redivivus are shaped by the harsh demands of a free-living lifestyle.</title>
        <authorList>
            <person name="Srinivasan J."/>
            <person name="Dillman A.R."/>
            <person name="Macchietto M.G."/>
            <person name="Heikkinen L."/>
            <person name="Lakso M."/>
            <person name="Fracchia K.M."/>
            <person name="Antoshechkin I."/>
            <person name="Mortazavi A."/>
            <person name="Wong G."/>
            <person name="Sternberg P.W."/>
        </authorList>
    </citation>
    <scope>NUCLEOTIDE SEQUENCE [LARGE SCALE GENOMIC DNA]</scope>
    <source>
        <strain evidence="4">MT8872</strain>
    </source>
</reference>
<keyword evidence="4" id="KW-1185">Reference proteome</keyword>